<sequence>MQHAANRFPKEKNSPQYVFPNSSHSWHYRRYRTYRSLWFAFVELDSGKKCLGVFLDIQKAFDTVDHNILTSKLHAYGIKGIALNLFKSYLSNRSQLAKFNDQHSEIRNINIGVPQVNEYNVIIQMSLLNIMQVDRYAKLADGTYLSSSNQIVKIGHPESTKYQAVKRSLITRLRDFGPNRTIQWEIRITSY</sequence>
<name>A0ABQ8T3X1_PERAM</name>
<keyword evidence="3" id="KW-1185">Reference proteome</keyword>
<accession>A0ABQ8T3X1</accession>
<dbReference type="PANTHER" id="PTHR33332">
    <property type="entry name" value="REVERSE TRANSCRIPTASE DOMAIN-CONTAINING PROTEIN"/>
    <property type="match status" value="1"/>
</dbReference>
<reference evidence="2 3" key="1">
    <citation type="journal article" date="2022" name="Allergy">
        <title>Genome assembly and annotation of Periplaneta americana reveal a comprehensive cockroach allergen profile.</title>
        <authorList>
            <person name="Wang L."/>
            <person name="Xiong Q."/>
            <person name="Saelim N."/>
            <person name="Wang L."/>
            <person name="Nong W."/>
            <person name="Wan A.T."/>
            <person name="Shi M."/>
            <person name="Liu X."/>
            <person name="Cao Q."/>
            <person name="Hui J.H.L."/>
            <person name="Sookrung N."/>
            <person name="Leung T.F."/>
            <person name="Tungtrongchitr A."/>
            <person name="Tsui S.K.W."/>
        </authorList>
    </citation>
    <scope>NUCLEOTIDE SEQUENCE [LARGE SCALE GENOMIC DNA]</scope>
    <source>
        <strain evidence="2">PWHHKU_190912</strain>
    </source>
</reference>
<gene>
    <name evidence="2" type="ORF">ANN_10782</name>
</gene>
<dbReference type="EMBL" id="JAJSOF020000015">
    <property type="protein sequence ID" value="KAJ4440933.1"/>
    <property type="molecule type" value="Genomic_DNA"/>
</dbReference>
<feature type="domain" description="Reverse transcriptase" evidence="1">
    <location>
        <begin position="31"/>
        <end position="115"/>
    </location>
</feature>
<evidence type="ECO:0000313" key="3">
    <source>
        <dbReference type="Proteomes" id="UP001148838"/>
    </source>
</evidence>
<proteinExistence type="predicted"/>
<comment type="caution">
    <text evidence="2">The sequence shown here is derived from an EMBL/GenBank/DDBJ whole genome shotgun (WGS) entry which is preliminary data.</text>
</comment>
<dbReference type="Pfam" id="PF00078">
    <property type="entry name" value="RVT_1"/>
    <property type="match status" value="1"/>
</dbReference>
<evidence type="ECO:0000259" key="1">
    <source>
        <dbReference type="Pfam" id="PF00078"/>
    </source>
</evidence>
<evidence type="ECO:0000313" key="2">
    <source>
        <dbReference type="EMBL" id="KAJ4440933.1"/>
    </source>
</evidence>
<protein>
    <recommendedName>
        <fullName evidence="1">Reverse transcriptase domain-containing protein</fullName>
    </recommendedName>
</protein>
<organism evidence="2 3">
    <name type="scientific">Periplaneta americana</name>
    <name type="common">American cockroach</name>
    <name type="synonym">Blatta americana</name>
    <dbReference type="NCBI Taxonomy" id="6978"/>
    <lineage>
        <taxon>Eukaryota</taxon>
        <taxon>Metazoa</taxon>
        <taxon>Ecdysozoa</taxon>
        <taxon>Arthropoda</taxon>
        <taxon>Hexapoda</taxon>
        <taxon>Insecta</taxon>
        <taxon>Pterygota</taxon>
        <taxon>Neoptera</taxon>
        <taxon>Polyneoptera</taxon>
        <taxon>Dictyoptera</taxon>
        <taxon>Blattodea</taxon>
        <taxon>Blattoidea</taxon>
        <taxon>Blattidae</taxon>
        <taxon>Blattinae</taxon>
        <taxon>Periplaneta</taxon>
    </lineage>
</organism>
<dbReference type="Proteomes" id="UP001148838">
    <property type="component" value="Unassembled WGS sequence"/>
</dbReference>
<dbReference type="InterPro" id="IPR000477">
    <property type="entry name" value="RT_dom"/>
</dbReference>